<keyword evidence="2" id="KW-1185">Reference proteome</keyword>
<sequence length="48" mass="5223">MQTIIIIGVILMYSGYVIFKKIKDVRNGKFCSCGCDGCSASKGCKSKK</sequence>
<evidence type="ECO:0008006" key="3">
    <source>
        <dbReference type="Google" id="ProtNLM"/>
    </source>
</evidence>
<dbReference type="EMBL" id="AP024169">
    <property type="protein sequence ID" value="BCN32244.1"/>
    <property type="molecule type" value="Genomic_DNA"/>
</dbReference>
<reference evidence="1 2" key="1">
    <citation type="submission" date="2020-11" db="EMBL/GenBank/DDBJ databases">
        <title>Draft genome sequencing of a Lachnospiraceae strain isolated from anoxic soil subjected to BSD treatment.</title>
        <authorList>
            <person name="Uek A."/>
            <person name="Tonouchi A."/>
        </authorList>
    </citation>
    <scope>NUCLEOTIDE SEQUENCE [LARGE SCALE GENOMIC DNA]</scope>
    <source>
        <strain evidence="1 2">TB5</strain>
    </source>
</reference>
<gene>
    <name evidence="1" type="ORF">bsdtb5_35390</name>
</gene>
<evidence type="ECO:0000313" key="1">
    <source>
        <dbReference type="EMBL" id="BCN32244.1"/>
    </source>
</evidence>
<dbReference type="KEGG" id="ahb:bsdtb5_35390"/>
<organism evidence="1 2">
    <name type="scientific">Anaeromicropila herbilytica</name>
    <dbReference type="NCBI Taxonomy" id="2785025"/>
    <lineage>
        <taxon>Bacteria</taxon>
        <taxon>Bacillati</taxon>
        <taxon>Bacillota</taxon>
        <taxon>Clostridia</taxon>
        <taxon>Lachnospirales</taxon>
        <taxon>Lachnospiraceae</taxon>
        <taxon>Anaeromicropila</taxon>
    </lineage>
</organism>
<name>A0A7R7ENS3_9FIRM</name>
<dbReference type="Pfam" id="PF12669">
    <property type="entry name" value="FeoB_associated"/>
    <property type="match status" value="1"/>
</dbReference>
<dbReference type="Proteomes" id="UP000595897">
    <property type="component" value="Chromosome"/>
</dbReference>
<proteinExistence type="predicted"/>
<dbReference type="RefSeq" id="WP_271713304.1">
    <property type="nucleotide sequence ID" value="NZ_AP024169.1"/>
</dbReference>
<protein>
    <recommendedName>
        <fullName evidence="3">FeoB-associated Cys-rich membrane protein</fullName>
    </recommendedName>
</protein>
<dbReference type="AlphaFoldDB" id="A0A7R7ENS3"/>
<accession>A0A7R7ENS3</accession>
<evidence type="ECO:0000313" key="2">
    <source>
        <dbReference type="Proteomes" id="UP000595897"/>
    </source>
</evidence>